<dbReference type="InterPro" id="IPR050090">
    <property type="entry name" value="Tyrosine_recombinase_XerCD"/>
</dbReference>
<dbReference type="GO" id="GO:0006310">
    <property type="term" value="P:DNA recombination"/>
    <property type="evidence" value="ECO:0007669"/>
    <property type="project" value="UniProtKB-KW"/>
</dbReference>
<dbReference type="GO" id="GO:0015074">
    <property type="term" value="P:DNA integration"/>
    <property type="evidence" value="ECO:0007669"/>
    <property type="project" value="UniProtKB-KW"/>
</dbReference>
<comment type="similarity">
    <text evidence="1">Belongs to the 'phage' integrase family.</text>
</comment>
<proteinExistence type="inferred from homology"/>
<evidence type="ECO:0000313" key="7">
    <source>
        <dbReference type="Proteomes" id="UP000198999"/>
    </source>
</evidence>
<evidence type="ECO:0000256" key="2">
    <source>
        <dbReference type="ARBA" id="ARBA00022908"/>
    </source>
</evidence>
<sequence>MVLQNYTFEPNVLRQKKIILIKFDFNERLKNDLRKKFPSARWSNTKKSWYLPDLPSVRTALKLEAQDRMLEKISIIHPINKEAYGNLHKQLTLKKYSSNTKRMYMSEFLHLLSLLGDFFVDDLSPKRLKDYFLYCVKVEKMSERKLNGKINAIKFYFEQVLHRPKMFFDIPRPKKPITLPKMLSKYEVKKILLVTSNLKHKIALKLSYGMGLRVSEVVNLKIKDIDSKRMLVHVRGAKGKKDRYVPLPKSLLKDLREYYISYKPKVFLLEGQYGGAYAKSSVQQVFKTAMKKARIKKDIGIHGLRHSYATHLLESGADMRFIQELLGHNSIKTTQVYTKVTTQALHKVISPLDTL</sequence>
<feature type="domain" description="Tyr recombinase" evidence="5">
    <location>
        <begin position="178"/>
        <end position="350"/>
    </location>
</feature>
<dbReference type="PANTHER" id="PTHR30349:SF64">
    <property type="entry name" value="PROPHAGE INTEGRASE INTD-RELATED"/>
    <property type="match status" value="1"/>
</dbReference>
<gene>
    <name evidence="6" type="ORF">SAMN05421824_1371</name>
</gene>
<evidence type="ECO:0000256" key="1">
    <source>
        <dbReference type="ARBA" id="ARBA00008857"/>
    </source>
</evidence>
<dbReference type="EMBL" id="FOFN01000002">
    <property type="protein sequence ID" value="SEQ32963.1"/>
    <property type="molecule type" value="Genomic_DNA"/>
</dbReference>
<organism evidence="6 7">
    <name type="scientific">Hyunsoonleella jejuensis</name>
    <dbReference type="NCBI Taxonomy" id="419940"/>
    <lineage>
        <taxon>Bacteria</taxon>
        <taxon>Pseudomonadati</taxon>
        <taxon>Bacteroidota</taxon>
        <taxon>Flavobacteriia</taxon>
        <taxon>Flavobacteriales</taxon>
        <taxon>Flavobacteriaceae</taxon>
    </lineage>
</organism>
<dbReference type="Proteomes" id="UP000198999">
    <property type="component" value="Unassembled WGS sequence"/>
</dbReference>
<keyword evidence="7" id="KW-1185">Reference proteome</keyword>
<accession>A0A1H9F6B8</accession>
<dbReference type="OrthoDB" id="9801717at2"/>
<dbReference type="Gene3D" id="1.10.443.10">
    <property type="entry name" value="Intergrase catalytic core"/>
    <property type="match status" value="1"/>
</dbReference>
<protein>
    <submittedName>
        <fullName evidence="6">Site-specific recombinase XerD</fullName>
    </submittedName>
</protein>
<dbReference type="Gene3D" id="1.10.150.130">
    <property type="match status" value="1"/>
</dbReference>
<dbReference type="AlphaFoldDB" id="A0A1H9F6B8"/>
<evidence type="ECO:0000259" key="5">
    <source>
        <dbReference type="PROSITE" id="PS51898"/>
    </source>
</evidence>
<evidence type="ECO:0000256" key="3">
    <source>
        <dbReference type="ARBA" id="ARBA00023125"/>
    </source>
</evidence>
<dbReference type="InterPro" id="IPR002104">
    <property type="entry name" value="Integrase_catalytic"/>
</dbReference>
<evidence type="ECO:0000313" key="6">
    <source>
        <dbReference type="EMBL" id="SEQ32963.1"/>
    </source>
</evidence>
<name>A0A1H9F6B8_9FLAO</name>
<reference evidence="6 7" key="1">
    <citation type="submission" date="2016-10" db="EMBL/GenBank/DDBJ databases">
        <authorList>
            <person name="de Groot N.N."/>
        </authorList>
    </citation>
    <scope>NUCLEOTIDE SEQUENCE [LARGE SCALE GENOMIC DNA]</scope>
    <source>
        <strain evidence="6 7">DSM 21035</strain>
    </source>
</reference>
<evidence type="ECO:0000256" key="4">
    <source>
        <dbReference type="ARBA" id="ARBA00023172"/>
    </source>
</evidence>
<dbReference type="PROSITE" id="PS51898">
    <property type="entry name" value="TYR_RECOMBINASE"/>
    <property type="match status" value="1"/>
</dbReference>
<dbReference type="InterPro" id="IPR010998">
    <property type="entry name" value="Integrase_recombinase_N"/>
</dbReference>
<dbReference type="InterPro" id="IPR011010">
    <property type="entry name" value="DNA_brk_join_enz"/>
</dbReference>
<keyword evidence="4" id="KW-0233">DNA recombination</keyword>
<dbReference type="SUPFAM" id="SSF56349">
    <property type="entry name" value="DNA breaking-rejoining enzymes"/>
    <property type="match status" value="1"/>
</dbReference>
<dbReference type="Pfam" id="PF13495">
    <property type="entry name" value="Phage_int_SAM_4"/>
    <property type="match status" value="1"/>
</dbReference>
<keyword evidence="3" id="KW-0238">DNA-binding</keyword>
<keyword evidence="2" id="KW-0229">DNA integration</keyword>
<dbReference type="PANTHER" id="PTHR30349">
    <property type="entry name" value="PHAGE INTEGRASE-RELATED"/>
    <property type="match status" value="1"/>
</dbReference>
<dbReference type="RefSeq" id="WP_092577818.1">
    <property type="nucleotide sequence ID" value="NZ_FOFN01000002.1"/>
</dbReference>
<dbReference type="InterPro" id="IPR013762">
    <property type="entry name" value="Integrase-like_cat_sf"/>
</dbReference>
<dbReference type="STRING" id="419940.SAMN05421824_1371"/>
<dbReference type="Pfam" id="PF00589">
    <property type="entry name" value="Phage_integrase"/>
    <property type="match status" value="1"/>
</dbReference>
<dbReference type="InterPro" id="IPR004107">
    <property type="entry name" value="Integrase_SAM-like_N"/>
</dbReference>
<dbReference type="GO" id="GO:0003677">
    <property type="term" value="F:DNA binding"/>
    <property type="evidence" value="ECO:0007669"/>
    <property type="project" value="UniProtKB-KW"/>
</dbReference>